<evidence type="ECO:0000313" key="7">
    <source>
        <dbReference type="Proteomes" id="UP000037923"/>
    </source>
</evidence>
<dbReference type="PANTHER" id="PTHR11088">
    <property type="entry name" value="TRNA DIMETHYLALLYLTRANSFERASE"/>
    <property type="match status" value="1"/>
</dbReference>
<dbReference type="SUPFAM" id="SSF52540">
    <property type="entry name" value="P-loop containing nucleoside triphosphate hydrolases"/>
    <property type="match status" value="2"/>
</dbReference>
<dbReference type="InterPro" id="IPR039657">
    <property type="entry name" value="Dimethylallyltransferase"/>
</dbReference>
<dbReference type="HAMAP" id="MF_00185">
    <property type="entry name" value="IPP_trans"/>
    <property type="match status" value="1"/>
</dbReference>
<dbReference type="Gene3D" id="1.10.20.140">
    <property type="match status" value="1"/>
</dbReference>
<dbReference type="InterPro" id="IPR018022">
    <property type="entry name" value="IPT"/>
</dbReference>
<evidence type="ECO:0000256" key="3">
    <source>
        <dbReference type="ARBA" id="ARBA00022741"/>
    </source>
</evidence>
<sequence>MPPVKNPVFFVIGSTGTGKSKVAVHLAQELKGSYGYQNVAIVNCDVYQCFDALPISTNKPSAEQLGNVPHAFLGFLEADGTLCASRAYPSPTEAAAHAAASSALKQEKIFNVHTYEKMVTSFISEYFQQHDGAALIVCGGTCYYVQALLFSNSLVHDVDATAPDDTKEGRDGVENAWERLHEIDADTASRYHPNDSRRIKRMLDIHKNTGQKPSIIFEEHETQLRFDCCSVFVIWTHMERPHLDSALNQRVDEMLHRGMIDEVRGFWAAFKGNPPHSSLTEAIGCKEFLRLLAEHNSSQVNEAELKTAVEQVKANTRRYARQQERWIKNRLIRLLQTTALKEQWTHFVVFPTDQGNGALLNISTLLQTFFIAPCDNVAGDLEYPLKEEVRTQAPVCQEKCAICGLLVYGRGQMEAHLKSKRHRGALRRLALEKEQREVYGRKLPPPKRKRGF</sequence>
<dbReference type="GO" id="GO:0052381">
    <property type="term" value="F:tRNA dimethylallyltransferase activity"/>
    <property type="evidence" value="ECO:0007669"/>
    <property type="project" value="InterPro"/>
</dbReference>
<accession>A0A0M9G1P0</accession>
<dbReference type="AlphaFoldDB" id="A0A0M9G1P0"/>
<organism evidence="6 7">
    <name type="scientific">Leptomonas pyrrhocoris</name>
    <name type="common">Firebug parasite</name>
    <dbReference type="NCBI Taxonomy" id="157538"/>
    <lineage>
        <taxon>Eukaryota</taxon>
        <taxon>Discoba</taxon>
        <taxon>Euglenozoa</taxon>
        <taxon>Kinetoplastea</taxon>
        <taxon>Metakinetoplastina</taxon>
        <taxon>Trypanosomatida</taxon>
        <taxon>Trypanosomatidae</taxon>
        <taxon>Leishmaniinae</taxon>
        <taxon>Leptomonas</taxon>
    </lineage>
</organism>
<evidence type="ECO:0000256" key="4">
    <source>
        <dbReference type="ARBA" id="ARBA00022840"/>
    </source>
</evidence>
<dbReference type="GeneID" id="26904957"/>
<comment type="caution">
    <text evidence="6">The sequence shown here is derived from an EMBL/GenBank/DDBJ whole genome shotgun (WGS) entry which is preliminary data.</text>
</comment>
<name>A0A0M9G1P0_LEPPY</name>
<dbReference type="InterPro" id="IPR013087">
    <property type="entry name" value="Znf_C2H2_type"/>
</dbReference>
<dbReference type="GO" id="GO:0005524">
    <property type="term" value="F:ATP binding"/>
    <property type="evidence" value="ECO:0007669"/>
    <property type="project" value="UniProtKB-KW"/>
</dbReference>
<keyword evidence="7" id="KW-1185">Reference proteome</keyword>
<dbReference type="Gene3D" id="3.40.50.300">
    <property type="entry name" value="P-loop containing nucleotide triphosphate hydrolases"/>
    <property type="match status" value="1"/>
</dbReference>
<dbReference type="SUPFAM" id="SSF57667">
    <property type="entry name" value="beta-beta-alpha zinc fingers"/>
    <property type="match status" value="1"/>
</dbReference>
<dbReference type="RefSeq" id="XP_015658873.1">
    <property type="nucleotide sequence ID" value="XM_015802429.1"/>
</dbReference>
<dbReference type="EMBL" id="LGTL01000008">
    <property type="protein sequence ID" value="KPA80434.1"/>
    <property type="molecule type" value="Genomic_DNA"/>
</dbReference>
<dbReference type="GO" id="GO:0006400">
    <property type="term" value="P:tRNA modification"/>
    <property type="evidence" value="ECO:0007669"/>
    <property type="project" value="TreeGrafter"/>
</dbReference>
<dbReference type="InterPro" id="IPR036236">
    <property type="entry name" value="Znf_C2H2_sf"/>
</dbReference>
<dbReference type="RefSeq" id="XP_015658872.1">
    <property type="nucleotide sequence ID" value="XM_015802428.1"/>
</dbReference>
<evidence type="ECO:0000259" key="5">
    <source>
        <dbReference type="Pfam" id="PF12874"/>
    </source>
</evidence>
<keyword evidence="3" id="KW-0547">Nucleotide-binding</keyword>
<dbReference type="Pfam" id="PF01715">
    <property type="entry name" value="IPPT"/>
    <property type="match status" value="1"/>
</dbReference>
<protein>
    <recommendedName>
        <fullName evidence="5">C2H2-type domain-containing protein</fullName>
    </recommendedName>
</protein>
<reference evidence="6 7" key="1">
    <citation type="submission" date="2015-07" db="EMBL/GenBank/DDBJ databases">
        <title>High-quality genome of monoxenous trypanosomatid Leptomonas pyrrhocoris.</title>
        <authorList>
            <person name="Flegontov P."/>
            <person name="Butenko A."/>
            <person name="Firsov S."/>
            <person name="Vlcek C."/>
            <person name="Logacheva M.D."/>
            <person name="Field M."/>
            <person name="Filatov D."/>
            <person name="Flegontova O."/>
            <person name="Gerasimov E."/>
            <person name="Jackson A.P."/>
            <person name="Kelly S."/>
            <person name="Opperdoes F."/>
            <person name="O'Reilly A."/>
            <person name="Votypka J."/>
            <person name="Yurchenko V."/>
            <person name="Lukes J."/>
        </authorList>
    </citation>
    <scope>NUCLEOTIDE SEQUENCE [LARGE SCALE GENOMIC DNA]</scope>
    <source>
        <strain evidence="6">H10</strain>
    </source>
</reference>
<dbReference type="OrthoDB" id="775260at2759"/>
<dbReference type="GO" id="GO:0005739">
    <property type="term" value="C:mitochondrion"/>
    <property type="evidence" value="ECO:0007669"/>
    <property type="project" value="TreeGrafter"/>
</dbReference>
<gene>
    <name evidence="6" type="ORF">ABB37_04666</name>
</gene>
<feature type="domain" description="C2H2-type" evidence="5">
    <location>
        <begin position="400"/>
        <end position="422"/>
    </location>
</feature>
<dbReference type="Proteomes" id="UP000037923">
    <property type="component" value="Unassembled WGS sequence"/>
</dbReference>
<dbReference type="OMA" id="VPHYLID"/>
<dbReference type="VEuPathDB" id="TriTrypDB:LpyrH10_08_1150"/>
<dbReference type="CDD" id="cd01983">
    <property type="entry name" value="SIMIBI"/>
    <property type="match status" value="1"/>
</dbReference>
<comment type="similarity">
    <text evidence="1">Belongs to the IPP transferase family.</text>
</comment>
<proteinExistence type="inferred from homology"/>
<dbReference type="EMBL" id="LGTL01000008">
    <property type="protein sequence ID" value="KPA80433.1"/>
    <property type="molecule type" value="Genomic_DNA"/>
</dbReference>
<keyword evidence="4" id="KW-0067">ATP-binding</keyword>
<evidence type="ECO:0000256" key="1">
    <source>
        <dbReference type="ARBA" id="ARBA00005842"/>
    </source>
</evidence>
<keyword evidence="2" id="KW-0808">Transferase</keyword>
<dbReference type="PANTHER" id="PTHR11088:SF89">
    <property type="entry name" value="TRNA DIMETHYLALLYLTRANSFERASE"/>
    <property type="match status" value="1"/>
</dbReference>
<evidence type="ECO:0000256" key="2">
    <source>
        <dbReference type="ARBA" id="ARBA00022679"/>
    </source>
</evidence>
<dbReference type="Pfam" id="PF12874">
    <property type="entry name" value="zf-met"/>
    <property type="match status" value="1"/>
</dbReference>
<evidence type="ECO:0000313" key="6">
    <source>
        <dbReference type="EMBL" id="KPA80433.1"/>
    </source>
</evidence>
<dbReference type="InterPro" id="IPR027417">
    <property type="entry name" value="P-loop_NTPase"/>
</dbReference>